<dbReference type="EMBL" id="BGPR01029375">
    <property type="protein sequence ID" value="GBO01115.1"/>
    <property type="molecule type" value="Genomic_DNA"/>
</dbReference>
<feature type="domain" description="Endonuclease/exonuclease/phosphatase" evidence="1">
    <location>
        <begin position="3"/>
        <end position="67"/>
    </location>
</feature>
<keyword evidence="3" id="KW-1185">Reference proteome</keyword>
<dbReference type="Pfam" id="PF14529">
    <property type="entry name" value="Exo_endo_phos_2"/>
    <property type="match status" value="1"/>
</dbReference>
<organism evidence="2 3">
    <name type="scientific">Araneus ventricosus</name>
    <name type="common">Orbweaver spider</name>
    <name type="synonym">Epeira ventricosa</name>
    <dbReference type="NCBI Taxonomy" id="182803"/>
    <lineage>
        <taxon>Eukaryota</taxon>
        <taxon>Metazoa</taxon>
        <taxon>Ecdysozoa</taxon>
        <taxon>Arthropoda</taxon>
        <taxon>Chelicerata</taxon>
        <taxon>Arachnida</taxon>
        <taxon>Araneae</taxon>
        <taxon>Araneomorphae</taxon>
        <taxon>Entelegynae</taxon>
        <taxon>Araneoidea</taxon>
        <taxon>Araneidae</taxon>
        <taxon>Araneus</taxon>
    </lineage>
</organism>
<name>A0A4Y2TKC6_ARAVE</name>
<dbReference type="GO" id="GO:0003824">
    <property type="term" value="F:catalytic activity"/>
    <property type="evidence" value="ECO:0007669"/>
    <property type="project" value="InterPro"/>
</dbReference>
<evidence type="ECO:0000313" key="2">
    <source>
        <dbReference type="EMBL" id="GBO01115.1"/>
    </source>
</evidence>
<dbReference type="Gene3D" id="3.60.10.10">
    <property type="entry name" value="Endonuclease/exonuclease/phosphatase"/>
    <property type="match status" value="1"/>
</dbReference>
<sequence length="92" mass="10458">METLQELDSVLIDLSDERVLICVDLNAHSRIWFYANENIIRAQVEDFLVAQQLYLLNEKTPLLNFSTVAEKNGLTCLSSKAQTSPTPADRKF</sequence>
<dbReference type="InterPro" id="IPR036691">
    <property type="entry name" value="Endo/exonu/phosph_ase_sf"/>
</dbReference>
<proteinExistence type="predicted"/>
<dbReference type="InterPro" id="IPR005135">
    <property type="entry name" value="Endo/exonuclease/phosphatase"/>
</dbReference>
<accession>A0A4Y2TKC6</accession>
<dbReference type="Proteomes" id="UP000499080">
    <property type="component" value="Unassembled WGS sequence"/>
</dbReference>
<dbReference type="OrthoDB" id="6432697at2759"/>
<dbReference type="AlphaFoldDB" id="A0A4Y2TKC6"/>
<comment type="caution">
    <text evidence="2">The sequence shown here is derived from an EMBL/GenBank/DDBJ whole genome shotgun (WGS) entry which is preliminary data.</text>
</comment>
<gene>
    <name evidence="2" type="ORF">AVEN_160579_1</name>
</gene>
<evidence type="ECO:0000313" key="3">
    <source>
        <dbReference type="Proteomes" id="UP000499080"/>
    </source>
</evidence>
<reference evidence="2 3" key="1">
    <citation type="journal article" date="2019" name="Sci. Rep.">
        <title>Orb-weaving spider Araneus ventricosus genome elucidates the spidroin gene catalogue.</title>
        <authorList>
            <person name="Kono N."/>
            <person name="Nakamura H."/>
            <person name="Ohtoshi R."/>
            <person name="Moran D.A.P."/>
            <person name="Shinohara A."/>
            <person name="Yoshida Y."/>
            <person name="Fujiwara M."/>
            <person name="Mori M."/>
            <person name="Tomita M."/>
            <person name="Arakawa K."/>
        </authorList>
    </citation>
    <scope>NUCLEOTIDE SEQUENCE [LARGE SCALE GENOMIC DNA]</scope>
</reference>
<protein>
    <recommendedName>
        <fullName evidence="1">Endonuclease/exonuclease/phosphatase domain-containing protein</fullName>
    </recommendedName>
</protein>
<evidence type="ECO:0000259" key="1">
    <source>
        <dbReference type="Pfam" id="PF14529"/>
    </source>
</evidence>